<dbReference type="InterPro" id="IPR036389">
    <property type="entry name" value="RNase_III_sf"/>
</dbReference>
<evidence type="ECO:0000313" key="12">
    <source>
        <dbReference type="EMBL" id="AGH95578.1"/>
    </source>
</evidence>
<dbReference type="PANTHER" id="PTHR11207:SF0">
    <property type="entry name" value="RIBONUCLEASE 3"/>
    <property type="match status" value="1"/>
</dbReference>
<dbReference type="GO" id="GO:0006364">
    <property type="term" value="P:rRNA processing"/>
    <property type="evidence" value="ECO:0007669"/>
    <property type="project" value="UniProtKB-UniRule"/>
</dbReference>
<dbReference type="GO" id="GO:0003725">
    <property type="term" value="F:double-stranded RNA binding"/>
    <property type="evidence" value="ECO:0007669"/>
    <property type="project" value="TreeGrafter"/>
</dbReference>
<keyword evidence="9" id="KW-0479">Metal-binding</keyword>
<evidence type="ECO:0000259" key="10">
    <source>
        <dbReference type="PROSITE" id="PS50137"/>
    </source>
</evidence>
<keyword evidence="9" id="KW-0699">rRNA-binding</keyword>
<evidence type="ECO:0000256" key="3">
    <source>
        <dbReference type="ARBA" id="ARBA00022552"/>
    </source>
</evidence>
<keyword evidence="8 9" id="KW-0694">RNA-binding</keyword>
<evidence type="ECO:0000256" key="8">
    <source>
        <dbReference type="ARBA" id="ARBA00022884"/>
    </source>
</evidence>
<organism evidence="12 13">
    <name type="scientific">Pseudobdellovibrio exovorus JSS</name>
    <dbReference type="NCBI Taxonomy" id="1184267"/>
    <lineage>
        <taxon>Bacteria</taxon>
        <taxon>Pseudomonadati</taxon>
        <taxon>Bdellovibrionota</taxon>
        <taxon>Bdellovibrionia</taxon>
        <taxon>Bdellovibrionales</taxon>
        <taxon>Pseudobdellovibrionaceae</taxon>
        <taxon>Pseudobdellovibrio</taxon>
    </lineage>
</organism>
<evidence type="ECO:0000256" key="6">
    <source>
        <dbReference type="ARBA" id="ARBA00022759"/>
    </source>
</evidence>
<feature type="domain" description="DRBM" evidence="10">
    <location>
        <begin position="163"/>
        <end position="232"/>
    </location>
</feature>
<keyword evidence="9" id="KW-0819">tRNA processing</keyword>
<comment type="function">
    <text evidence="9">Digests double-stranded RNA. Involved in the processing of primary rRNA transcript to yield the immediate precursors to the large and small rRNAs (23S and 16S). Processes some mRNAs, and tRNAs when they are encoded in the rRNA operon. Processes pre-crRNA and tracrRNA of type II CRISPR loci if present in the organism.</text>
</comment>
<evidence type="ECO:0000259" key="11">
    <source>
        <dbReference type="PROSITE" id="PS50142"/>
    </source>
</evidence>
<feature type="active site" evidence="9">
    <location>
        <position position="52"/>
    </location>
</feature>
<evidence type="ECO:0000256" key="1">
    <source>
        <dbReference type="ARBA" id="ARBA00000109"/>
    </source>
</evidence>
<dbReference type="PROSITE" id="PS00517">
    <property type="entry name" value="RNASE_3_1"/>
    <property type="match status" value="1"/>
</dbReference>
<comment type="subcellular location">
    <subcellularLocation>
        <location evidence="9">Cytoplasm</location>
    </subcellularLocation>
</comment>
<dbReference type="PATRIC" id="fig|1184267.3.peg.1381"/>
<dbReference type="SUPFAM" id="SSF54768">
    <property type="entry name" value="dsRNA-binding domain-like"/>
    <property type="match status" value="1"/>
</dbReference>
<keyword evidence="7 9" id="KW-0378">Hydrolase</keyword>
<keyword evidence="9" id="KW-0460">Magnesium</keyword>
<feature type="active site" evidence="9">
    <location>
        <position position="124"/>
    </location>
</feature>
<dbReference type="NCBIfam" id="TIGR02191">
    <property type="entry name" value="RNaseIII"/>
    <property type="match status" value="1"/>
</dbReference>
<dbReference type="CDD" id="cd10845">
    <property type="entry name" value="DSRM_RNAse_III_family"/>
    <property type="match status" value="1"/>
</dbReference>
<dbReference type="SMART" id="SM00358">
    <property type="entry name" value="DSRM"/>
    <property type="match status" value="1"/>
</dbReference>
<dbReference type="FunFam" id="1.10.1520.10:FF:000001">
    <property type="entry name" value="Ribonuclease 3"/>
    <property type="match status" value="1"/>
</dbReference>
<comment type="subunit">
    <text evidence="9">Homodimer.</text>
</comment>
<dbReference type="STRING" id="1184267.A11Q_1362"/>
<gene>
    <name evidence="9" type="primary">rnc</name>
    <name evidence="12" type="ORF">A11Q_1362</name>
</gene>
<dbReference type="GO" id="GO:0019843">
    <property type="term" value="F:rRNA binding"/>
    <property type="evidence" value="ECO:0007669"/>
    <property type="project" value="UniProtKB-KW"/>
</dbReference>
<dbReference type="HAMAP" id="MF_00104">
    <property type="entry name" value="RNase_III"/>
    <property type="match status" value="1"/>
</dbReference>
<accession>M4V8P5</accession>
<sequence>MLNKSLQEQLEKKLQYSFSNVEHLQIALTHKSYTVDEHRQKENNERLEFLGDSILNFVVAEKLLGLFPEANEGVLSKKRASLVNLNKLAEIAKKFDLQDYMFFGPGEVKQGNHLNARIQGSCVESLIGAIYQDAGFETARLWTLSQFSNEDFYEEVNASFLSDFKTRLQELTQKHKLGTPVYELVLSTGPSHKPKFLVSLKLNSIEKSRGEGPSKKSAEQSAAELYLNELVKTLKES</sequence>
<dbReference type="OrthoDB" id="9782492at2"/>
<evidence type="ECO:0000256" key="5">
    <source>
        <dbReference type="ARBA" id="ARBA00022722"/>
    </source>
</evidence>
<feature type="binding site" evidence="9">
    <location>
        <position position="124"/>
    </location>
    <ligand>
        <name>Mg(2+)</name>
        <dbReference type="ChEBI" id="CHEBI:18420"/>
    </ligand>
</feature>
<feature type="binding site" evidence="9">
    <location>
        <position position="121"/>
    </location>
    <ligand>
        <name>Mg(2+)</name>
        <dbReference type="ChEBI" id="CHEBI:18420"/>
    </ligand>
</feature>
<keyword evidence="9" id="KW-0963">Cytoplasm</keyword>
<keyword evidence="3 9" id="KW-0698">rRNA processing</keyword>
<evidence type="ECO:0000256" key="7">
    <source>
        <dbReference type="ARBA" id="ARBA00022801"/>
    </source>
</evidence>
<dbReference type="HOGENOM" id="CLU_000907_1_1_7"/>
<evidence type="ECO:0000256" key="4">
    <source>
        <dbReference type="ARBA" id="ARBA00022664"/>
    </source>
</evidence>
<feature type="domain" description="RNase III" evidence="11">
    <location>
        <begin position="7"/>
        <end position="135"/>
    </location>
</feature>
<comment type="similarity">
    <text evidence="2">Belongs to the ribonuclease III family.</text>
</comment>
<dbReference type="InterPro" id="IPR011907">
    <property type="entry name" value="RNase_III"/>
</dbReference>
<dbReference type="EC" id="3.1.26.3" evidence="9"/>
<evidence type="ECO:0000256" key="9">
    <source>
        <dbReference type="HAMAP-Rule" id="MF_00104"/>
    </source>
</evidence>
<name>M4V8P5_9BACT</name>
<comment type="cofactor">
    <cofactor evidence="9">
        <name>Mg(2+)</name>
        <dbReference type="ChEBI" id="CHEBI:18420"/>
    </cofactor>
</comment>
<dbReference type="PROSITE" id="PS50137">
    <property type="entry name" value="DS_RBD"/>
    <property type="match status" value="1"/>
</dbReference>
<dbReference type="EMBL" id="CP003537">
    <property type="protein sequence ID" value="AGH95578.1"/>
    <property type="molecule type" value="Genomic_DNA"/>
</dbReference>
<dbReference type="CDD" id="cd00593">
    <property type="entry name" value="RIBOc"/>
    <property type="match status" value="1"/>
</dbReference>
<dbReference type="PANTHER" id="PTHR11207">
    <property type="entry name" value="RIBONUCLEASE III"/>
    <property type="match status" value="1"/>
</dbReference>
<comment type="catalytic activity">
    <reaction evidence="1 9">
        <text>Endonucleolytic cleavage to 5'-phosphomonoester.</text>
        <dbReference type="EC" id="3.1.26.3"/>
    </reaction>
</comment>
<dbReference type="GO" id="GO:0004525">
    <property type="term" value="F:ribonuclease III activity"/>
    <property type="evidence" value="ECO:0007669"/>
    <property type="project" value="UniProtKB-UniRule"/>
</dbReference>
<dbReference type="Proteomes" id="UP000012040">
    <property type="component" value="Chromosome"/>
</dbReference>
<dbReference type="RefSeq" id="WP_015470068.1">
    <property type="nucleotide sequence ID" value="NC_020813.1"/>
</dbReference>
<evidence type="ECO:0000256" key="2">
    <source>
        <dbReference type="ARBA" id="ARBA00010183"/>
    </source>
</evidence>
<dbReference type="GO" id="GO:0010468">
    <property type="term" value="P:regulation of gene expression"/>
    <property type="evidence" value="ECO:0007669"/>
    <property type="project" value="TreeGrafter"/>
</dbReference>
<dbReference type="GO" id="GO:0006397">
    <property type="term" value="P:mRNA processing"/>
    <property type="evidence" value="ECO:0007669"/>
    <property type="project" value="UniProtKB-UniRule"/>
</dbReference>
<dbReference type="SUPFAM" id="SSF69065">
    <property type="entry name" value="RNase III domain-like"/>
    <property type="match status" value="1"/>
</dbReference>
<keyword evidence="13" id="KW-1185">Reference proteome</keyword>
<reference evidence="12 13" key="1">
    <citation type="journal article" date="2013" name="ISME J.">
        <title>By their genes ye shall know them: genomic signatures of predatory bacteria.</title>
        <authorList>
            <person name="Pasternak Z."/>
            <person name="Pietrokovski S."/>
            <person name="Rotem O."/>
            <person name="Gophna U."/>
            <person name="Lurie-Weinberger M.N."/>
            <person name="Jurkevitch E."/>
        </authorList>
    </citation>
    <scope>NUCLEOTIDE SEQUENCE [LARGE SCALE GENOMIC DNA]</scope>
    <source>
        <strain evidence="12 13">JSS</strain>
    </source>
</reference>
<dbReference type="Gene3D" id="3.30.160.20">
    <property type="match status" value="1"/>
</dbReference>
<dbReference type="AlphaFoldDB" id="M4V8P5"/>
<keyword evidence="6 9" id="KW-0255">Endonuclease</keyword>
<feature type="binding site" evidence="9">
    <location>
        <position position="48"/>
    </location>
    <ligand>
        <name>Mg(2+)</name>
        <dbReference type="ChEBI" id="CHEBI:18420"/>
    </ligand>
</feature>
<dbReference type="PROSITE" id="PS50142">
    <property type="entry name" value="RNASE_3_2"/>
    <property type="match status" value="1"/>
</dbReference>
<protein>
    <recommendedName>
        <fullName evidence="9">Ribonuclease 3</fullName>
        <ecNumber evidence="9">3.1.26.3</ecNumber>
    </recommendedName>
    <alternativeName>
        <fullName evidence="9">Ribonuclease III</fullName>
        <shortName evidence="9">RNase III</shortName>
    </alternativeName>
</protein>
<dbReference type="InterPro" id="IPR014720">
    <property type="entry name" value="dsRBD_dom"/>
</dbReference>
<dbReference type="Pfam" id="PF00035">
    <property type="entry name" value="dsrm"/>
    <property type="match status" value="1"/>
</dbReference>
<keyword evidence="5 9" id="KW-0540">Nuclease</keyword>
<dbReference type="GO" id="GO:0046872">
    <property type="term" value="F:metal ion binding"/>
    <property type="evidence" value="ECO:0007669"/>
    <property type="project" value="UniProtKB-KW"/>
</dbReference>
<dbReference type="SMART" id="SM00535">
    <property type="entry name" value="RIBOc"/>
    <property type="match status" value="1"/>
</dbReference>
<dbReference type="KEGG" id="bex:A11Q_1362"/>
<dbReference type="Gene3D" id="1.10.1520.10">
    <property type="entry name" value="Ribonuclease III domain"/>
    <property type="match status" value="1"/>
</dbReference>
<dbReference type="Pfam" id="PF14622">
    <property type="entry name" value="Ribonucleas_3_3"/>
    <property type="match status" value="1"/>
</dbReference>
<evidence type="ECO:0000313" key="13">
    <source>
        <dbReference type="Proteomes" id="UP000012040"/>
    </source>
</evidence>
<proteinExistence type="inferred from homology"/>
<dbReference type="GO" id="GO:0005737">
    <property type="term" value="C:cytoplasm"/>
    <property type="evidence" value="ECO:0007669"/>
    <property type="project" value="UniProtKB-SubCell"/>
</dbReference>
<dbReference type="GO" id="GO:0008033">
    <property type="term" value="P:tRNA processing"/>
    <property type="evidence" value="ECO:0007669"/>
    <property type="project" value="UniProtKB-KW"/>
</dbReference>
<dbReference type="eggNOG" id="COG0571">
    <property type="taxonomic scope" value="Bacteria"/>
</dbReference>
<keyword evidence="4 9" id="KW-0507">mRNA processing</keyword>
<dbReference type="InterPro" id="IPR000999">
    <property type="entry name" value="RNase_III_dom"/>
</dbReference>